<dbReference type="Proteomes" id="UP000018851">
    <property type="component" value="Chromosome"/>
</dbReference>
<accession>W0A9S3</accession>
<dbReference type="Pfam" id="PF13672">
    <property type="entry name" value="PP2C_2"/>
    <property type="match status" value="1"/>
</dbReference>
<feature type="domain" description="PPM-type phosphatase" evidence="3">
    <location>
        <begin position="17"/>
        <end position="253"/>
    </location>
</feature>
<feature type="compositionally biased region" description="Low complexity" evidence="1">
    <location>
        <begin position="352"/>
        <end position="371"/>
    </location>
</feature>
<feature type="compositionally biased region" description="Low complexity" evidence="1">
    <location>
        <begin position="398"/>
        <end position="411"/>
    </location>
</feature>
<reference evidence="4 5" key="1">
    <citation type="submission" date="2013-07" db="EMBL/GenBank/DDBJ databases">
        <title>Completed genome of Sphingomonas sanxanigenens NX02.</title>
        <authorList>
            <person name="Ma T."/>
            <person name="Huang H."/>
            <person name="Wu M."/>
            <person name="Li X."/>
            <person name="Li G."/>
        </authorList>
    </citation>
    <scope>NUCLEOTIDE SEQUENCE [LARGE SCALE GENOMIC DNA]</scope>
    <source>
        <strain evidence="4 5">NX02</strain>
    </source>
</reference>
<dbReference type="STRING" id="1123269.NX02_14975"/>
<keyword evidence="2" id="KW-0472">Membrane</keyword>
<dbReference type="EMBL" id="CP006644">
    <property type="protein sequence ID" value="AHE54679.1"/>
    <property type="molecule type" value="Genomic_DNA"/>
</dbReference>
<dbReference type="eggNOG" id="COG0631">
    <property type="taxonomic scope" value="Bacteria"/>
</dbReference>
<dbReference type="AlphaFoldDB" id="W0A9S3"/>
<keyword evidence="2" id="KW-0812">Transmembrane</keyword>
<dbReference type="HOGENOM" id="CLU_615236_0_0_5"/>
<evidence type="ECO:0000313" key="5">
    <source>
        <dbReference type="Proteomes" id="UP000018851"/>
    </source>
</evidence>
<proteinExistence type="predicted"/>
<evidence type="ECO:0000259" key="3">
    <source>
        <dbReference type="PROSITE" id="PS51746"/>
    </source>
</evidence>
<dbReference type="RefSeq" id="WP_025292882.1">
    <property type="nucleotide sequence ID" value="NZ_CP006644.1"/>
</dbReference>
<feature type="region of interest" description="Disordered" evidence="1">
    <location>
        <begin position="257"/>
        <end position="276"/>
    </location>
</feature>
<evidence type="ECO:0000313" key="4">
    <source>
        <dbReference type="EMBL" id="AHE54679.1"/>
    </source>
</evidence>
<dbReference type="PATRIC" id="fig|1123269.5.peg.2921"/>
<feature type="region of interest" description="Disordered" evidence="1">
    <location>
        <begin position="346"/>
        <end position="445"/>
    </location>
</feature>
<dbReference type="PROSITE" id="PS51746">
    <property type="entry name" value="PPM_2"/>
    <property type="match status" value="1"/>
</dbReference>
<dbReference type="KEGG" id="ssan:NX02_14975"/>
<name>W0A9S3_9SPHN</name>
<dbReference type="SUPFAM" id="SSF81606">
    <property type="entry name" value="PP2C-like"/>
    <property type="match status" value="1"/>
</dbReference>
<dbReference type="InterPro" id="IPR001932">
    <property type="entry name" value="PPM-type_phosphatase-like_dom"/>
</dbReference>
<feature type="transmembrane region" description="Helical" evidence="2">
    <location>
        <begin position="321"/>
        <end position="343"/>
    </location>
</feature>
<dbReference type="SMART" id="SM00331">
    <property type="entry name" value="PP2C_SIG"/>
    <property type="match status" value="1"/>
</dbReference>
<evidence type="ECO:0000256" key="2">
    <source>
        <dbReference type="SAM" id="Phobius"/>
    </source>
</evidence>
<dbReference type="SMART" id="SM00332">
    <property type="entry name" value="PP2Cc"/>
    <property type="match status" value="1"/>
</dbReference>
<dbReference type="CDD" id="cd00143">
    <property type="entry name" value="PP2Cc"/>
    <property type="match status" value="1"/>
</dbReference>
<gene>
    <name evidence="4" type="ORF">NX02_14975</name>
</gene>
<dbReference type="InterPro" id="IPR036457">
    <property type="entry name" value="PPM-type-like_dom_sf"/>
</dbReference>
<organism evidence="4 5">
    <name type="scientific">Sphingomonas sanxanigenens DSM 19645 = NX02</name>
    <dbReference type="NCBI Taxonomy" id="1123269"/>
    <lineage>
        <taxon>Bacteria</taxon>
        <taxon>Pseudomonadati</taxon>
        <taxon>Pseudomonadota</taxon>
        <taxon>Alphaproteobacteria</taxon>
        <taxon>Sphingomonadales</taxon>
        <taxon>Sphingomonadaceae</taxon>
        <taxon>Sphingomonas</taxon>
    </lineage>
</organism>
<protein>
    <recommendedName>
        <fullName evidence="3">PPM-type phosphatase domain-containing protein</fullName>
    </recommendedName>
</protein>
<evidence type="ECO:0000256" key="1">
    <source>
        <dbReference type="SAM" id="MobiDB-lite"/>
    </source>
</evidence>
<dbReference type="Gene3D" id="3.60.40.10">
    <property type="entry name" value="PPM-type phosphatase domain"/>
    <property type="match status" value="1"/>
</dbReference>
<dbReference type="OrthoDB" id="9801841at2"/>
<sequence length="445" mass="44407">MSTPPVSVSGLFGTSATIGKREVQEDAVGWSASHNETGGLPALTVIADGMGGHAAGEVASDIAVNGFLDAWRRGEHGGKTTLIEALDQANALISAHVAEHPETDGMGCTLIAVELDGQTAAFRWISVGDSLLLSVTEAGVERLNADHSYREERERLIAAGESLDGAPAPNVLRSALMGFDVPLIDDRQDWRAFAPGETLILATDGIETLSDAQILAIVAANPGANAVAAALVMAVEAAGKPRQDNTTVAVLRPDADEAASPNTAPMPPPTAGDQPTLSVTADAAAAARAGAGIGAPEAPTLPARPARAAATAAKRAPDVRIILIGVAVAVLALLAILAFSGLLSRKPARSGDAPAAAAPAAPVTDAATEPAPADPDEAAATQGAQQPAERAEAGTGGNAAANNSASNTGSGKPAATSRGAKTPPPPARTSRGQPAVTEPTVAGPN</sequence>
<keyword evidence="5" id="KW-1185">Reference proteome</keyword>
<keyword evidence="2" id="KW-1133">Transmembrane helix</keyword>